<dbReference type="Proteomes" id="UP000076503">
    <property type="component" value="Unassembled WGS sequence"/>
</dbReference>
<dbReference type="RefSeq" id="WP_063360402.1">
    <property type="nucleotide sequence ID" value="NZ_AUXZ01000046.1"/>
</dbReference>
<feature type="region of interest" description="Disordered" evidence="1">
    <location>
        <begin position="1"/>
        <end position="48"/>
    </location>
</feature>
<feature type="compositionally biased region" description="Basic and acidic residues" evidence="1">
    <location>
        <begin position="21"/>
        <end position="35"/>
    </location>
</feature>
<protein>
    <submittedName>
        <fullName evidence="2">Uncharacterized protein</fullName>
    </submittedName>
</protein>
<evidence type="ECO:0000313" key="2">
    <source>
        <dbReference type="EMBL" id="KZN53385.1"/>
    </source>
</evidence>
<comment type="caution">
    <text evidence="2">The sequence shown here is derived from an EMBL/GenBank/DDBJ whole genome shotgun (WGS) entry which is preliminary data.</text>
</comment>
<dbReference type="AlphaFoldDB" id="A0A167FYY3"/>
<feature type="region of interest" description="Disordered" evidence="1">
    <location>
        <begin position="118"/>
        <end position="137"/>
    </location>
</feature>
<dbReference type="EMBL" id="AUXZ01000046">
    <property type="protein sequence ID" value="KZN53385.1"/>
    <property type="molecule type" value="Genomic_DNA"/>
</dbReference>
<proteinExistence type="predicted"/>
<sequence length="137" mass="15593">MLLHKSASITPTEFAQAKGPKSKEREPQEFAKEMSSHSTGSELSQSLRQKDLSVSRLNDSFLAKARQSMMFNRIGVNEDKIKEIESKMQELMARLESGEIDQKEFEKQMSALQEMLAKEYRRGGGEEDEEGVKVEHP</sequence>
<organism evidence="2 3">
    <name type="scientific">Pseudoalteromonas luteoviolacea H33</name>
    <dbReference type="NCBI Taxonomy" id="1365251"/>
    <lineage>
        <taxon>Bacteria</taxon>
        <taxon>Pseudomonadati</taxon>
        <taxon>Pseudomonadota</taxon>
        <taxon>Gammaproteobacteria</taxon>
        <taxon>Alteromonadales</taxon>
        <taxon>Pseudoalteromonadaceae</taxon>
        <taxon>Pseudoalteromonas</taxon>
    </lineage>
</organism>
<accession>A0A167FYY3</accession>
<gene>
    <name evidence="2" type="ORF">N476_08965</name>
</gene>
<evidence type="ECO:0000313" key="3">
    <source>
        <dbReference type="Proteomes" id="UP000076503"/>
    </source>
</evidence>
<feature type="compositionally biased region" description="Polar residues" evidence="1">
    <location>
        <begin position="36"/>
        <end position="47"/>
    </location>
</feature>
<evidence type="ECO:0000256" key="1">
    <source>
        <dbReference type="SAM" id="MobiDB-lite"/>
    </source>
</evidence>
<name>A0A167FYY3_9GAMM</name>
<dbReference type="OrthoDB" id="6313668at2"/>
<dbReference type="PATRIC" id="fig|1365251.3.peg.711"/>
<reference evidence="2 3" key="1">
    <citation type="submission" date="2013-07" db="EMBL/GenBank/DDBJ databases">
        <title>Comparative Genomic and Metabolomic Analysis of Twelve Strains of Pseudoalteromonas luteoviolacea.</title>
        <authorList>
            <person name="Vynne N.G."/>
            <person name="Mansson M."/>
            <person name="Gram L."/>
        </authorList>
    </citation>
    <scope>NUCLEOTIDE SEQUENCE [LARGE SCALE GENOMIC DNA]</scope>
    <source>
        <strain evidence="2 3">H33</strain>
    </source>
</reference>